<dbReference type="InterPro" id="IPR050327">
    <property type="entry name" value="Proton-linked_MCT"/>
</dbReference>
<feature type="transmembrane region" description="Helical" evidence="1">
    <location>
        <begin position="322"/>
        <end position="347"/>
    </location>
</feature>
<keyword evidence="1" id="KW-0812">Transmembrane</keyword>
<keyword evidence="1" id="KW-0472">Membrane</keyword>
<dbReference type="EMBL" id="CP001860">
    <property type="protein sequence ID" value="ADB59928.1"/>
    <property type="molecule type" value="Genomic_DNA"/>
</dbReference>
<dbReference type="InterPro" id="IPR020846">
    <property type="entry name" value="MFS_dom"/>
</dbReference>
<feature type="transmembrane region" description="Helical" evidence="1">
    <location>
        <begin position="262"/>
        <end position="283"/>
    </location>
</feature>
<evidence type="ECO:0000313" key="3">
    <source>
        <dbReference type="EMBL" id="ADB59928.1"/>
    </source>
</evidence>
<feature type="transmembrane region" description="Helical" evidence="1">
    <location>
        <begin position="12"/>
        <end position="30"/>
    </location>
</feature>
<name>D2RYM7_HALTV</name>
<protein>
    <submittedName>
        <fullName evidence="3">Major facilitator superfamily MFS_1</fullName>
    </submittedName>
</protein>
<proteinExistence type="predicted"/>
<dbReference type="PANTHER" id="PTHR11360">
    <property type="entry name" value="MONOCARBOXYLATE TRANSPORTER"/>
    <property type="match status" value="1"/>
</dbReference>
<dbReference type="RefSeq" id="WP_012942239.1">
    <property type="nucleotide sequence ID" value="NC_013743.1"/>
</dbReference>
<dbReference type="AlphaFoldDB" id="D2RYM7"/>
<feature type="transmembrane region" description="Helical" evidence="1">
    <location>
        <begin position="50"/>
        <end position="70"/>
    </location>
</feature>
<feature type="transmembrane region" description="Helical" evidence="1">
    <location>
        <begin position="143"/>
        <end position="162"/>
    </location>
</feature>
<dbReference type="InterPro" id="IPR036259">
    <property type="entry name" value="MFS_trans_sf"/>
</dbReference>
<dbReference type="Proteomes" id="UP000001903">
    <property type="component" value="Chromosome"/>
</dbReference>
<evidence type="ECO:0000313" key="4">
    <source>
        <dbReference type="Proteomes" id="UP000001903"/>
    </source>
</evidence>
<dbReference type="SUPFAM" id="SSF103473">
    <property type="entry name" value="MFS general substrate transporter"/>
    <property type="match status" value="1"/>
</dbReference>
<dbReference type="KEGG" id="htu:Htur_1036"/>
<reference evidence="3 4" key="1">
    <citation type="journal article" date="2010" name="Stand. Genomic Sci.">
        <title>Complete genome sequence of Haloterrigena turkmenica type strain (4k).</title>
        <authorList>
            <person name="Saunders E."/>
            <person name="Tindall B.J."/>
            <person name="Fahnrich R."/>
            <person name="Lapidus A."/>
            <person name="Copeland A."/>
            <person name="Del Rio T.G."/>
            <person name="Lucas S."/>
            <person name="Chen F."/>
            <person name="Tice H."/>
            <person name="Cheng J.F."/>
            <person name="Han C."/>
            <person name="Detter J.C."/>
            <person name="Bruce D."/>
            <person name="Goodwin L."/>
            <person name="Chain P."/>
            <person name="Pitluck S."/>
            <person name="Pati A."/>
            <person name="Ivanova N."/>
            <person name="Mavromatis K."/>
            <person name="Chen A."/>
            <person name="Palaniappan K."/>
            <person name="Land M."/>
            <person name="Hauser L."/>
            <person name="Chang Y.J."/>
            <person name="Jeffries C.D."/>
            <person name="Brettin T."/>
            <person name="Rohde M."/>
            <person name="Goker M."/>
            <person name="Bristow J."/>
            <person name="Eisen J.A."/>
            <person name="Markowitz V."/>
            <person name="Hugenholtz P."/>
            <person name="Klenk H.P."/>
            <person name="Kyrpides N.C."/>
        </authorList>
    </citation>
    <scope>NUCLEOTIDE SEQUENCE [LARGE SCALE GENOMIC DNA]</scope>
    <source>
        <strain evidence="4">ATCC 51198 / DSM 5511 / JCM 9101 / NCIMB 13204 / VKM B-1734 / 4k</strain>
    </source>
</reference>
<sequence>MVRTEANRNRWLIALSAIAIHLSIGSIYAYSVYQNPLRDELGWAISDVSLAFTVAIVFLALSAAFLGGFVENRGPRTSGLIAAGTFGLGIIGAGLSVQLETYAGFILTFGVISGIGIGLGYITPISTLVQWFPDRRGMATGMAVMGFGAGALVTGPVANYIIEAASIPVAFYALGVAYFLLMAAGASYLKKPPTDWVPAGIDESEIDTADNEKGVSVNTDLAELTGSEALRTPRFYLVWLIMFINISAGIMLLSVASPMTQAITGVEAATAASVVGLIGIFNGGGRIFWATTSDYIGRTTTYGVFFGLQIVAFLLMPQLSNLWLFSSLMFLIITAYGGGFACLPAYLGDLFGTKELSAIHGYTLTAWGAAGVAGPMLISEIVERTGSYVMAFYIVTGALVVGLASVAVLYVRIKSVRDARGGPSRRPSEQATD</sequence>
<feature type="transmembrane region" description="Helical" evidence="1">
    <location>
        <begin position="102"/>
        <end position="122"/>
    </location>
</feature>
<dbReference type="GeneID" id="8741623"/>
<dbReference type="HOGENOM" id="CLU_001265_59_7_2"/>
<dbReference type="Gene3D" id="1.20.1250.20">
    <property type="entry name" value="MFS general substrate transporter like domains"/>
    <property type="match status" value="2"/>
</dbReference>
<feature type="transmembrane region" description="Helical" evidence="1">
    <location>
        <begin position="168"/>
        <end position="189"/>
    </location>
</feature>
<feature type="transmembrane region" description="Helical" evidence="1">
    <location>
        <begin position="359"/>
        <end position="378"/>
    </location>
</feature>
<feature type="transmembrane region" description="Helical" evidence="1">
    <location>
        <begin position="390"/>
        <end position="411"/>
    </location>
</feature>
<feature type="domain" description="Major facilitator superfamily (MFS) profile" evidence="2">
    <location>
        <begin position="9"/>
        <end position="414"/>
    </location>
</feature>
<organism evidence="3 4">
    <name type="scientific">Haloterrigena turkmenica (strain ATCC 51198 / DSM 5511 / JCM 9101 / NCIMB 13204 / VKM B-1734 / 4k)</name>
    <name type="common">Halococcus turkmenicus</name>
    <dbReference type="NCBI Taxonomy" id="543526"/>
    <lineage>
        <taxon>Archaea</taxon>
        <taxon>Methanobacteriati</taxon>
        <taxon>Methanobacteriota</taxon>
        <taxon>Stenosarchaea group</taxon>
        <taxon>Halobacteria</taxon>
        <taxon>Halobacteriales</taxon>
        <taxon>Natrialbaceae</taxon>
        <taxon>Haloterrigena</taxon>
    </lineage>
</organism>
<dbReference type="PANTHER" id="PTHR11360:SF317">
    <property type="entry name" value="MAJOR FACILITATOR SUPERFAMILY (MFS) PROFILE DOMAIN-CONTAINING PROTEIN-RELATED"/>
    <property type="match status" value="1"/>
</dbReference>
<dbReference type="STRING" id="543526.Htur_1036"/>
<dbReference type="PROSITE" id="PS50850">
    <property type="entry name" value="MFS"/>
    <property type="match status" value="1"/>
</dbReference>
<keyword evidence="1" id="KW-1133">Transmembrane helix</keyword>
<feature type="transmembrane region" description="Helical" evidence="1">
    <location>
        <begin position="295"/>
        <end position="316"/>
    </location>
</feature>
<keyword evidence="4" id="KW-1185">Reference proteome</keyword>
<dbReference type="eggNOG" id="arCOG00147">
    <property type="taxonomic scope" value="Archaea"/>
</dbReference>
<dbReference type="OrthoDB" id="359492at2157"/>
<dbReference type="Pfam" id="PF07690">
    <property type="entry name" value="MFS_1"/>
    <property type="match status" value="1"/>
</dbReference>
<dbReference type="InterPro" id="IPR011701">
    <property type="entry name" value="MFS"/>
</dbReference>
<evidence type="ECO:0000259" key="2">
    <source>
        <dbReference type="PROSITE" id="PS50850"/>
    </source>
</evidence>
<accession>D2RYM7</accession>
<feature type="transmembrane region" description="Helical" evidence="1">
    <location>
        <begin position="235"/>
        <end position="256"/>
    </location>
</feature>
<evidence type="ECO:0000256" key="1">
    <source>
        <dbReference type="SAM" id="Phobius"/>
    </source>
</evidence>
<dbReference type="GO" id="GO:0022857">
    <property type="term" value="F:transmembrane transporter activity"/>
    <property type="evidence" value="ECO:0007669"/>
    <property type="project" value="InterPro"/>
</dbReference>
<dbReference type="CDD" id="cd17353">
    <property type="entry name" value="MFS_OFA_like"/>
    <property type="match status" value="1"/>
</dbReference>
<feature type="transmembrane region" description="Helical" evidence="1">
    <location>
        <begin position="77"/>
        <end position="96"/>
    </location>
</feature>
<gene>
    <name evidence="3" type="ordered locus">Htur_1036</name>
</gene>